<dbReference type="FunFam" id="1.25.40.10:FF:000135">
    <property type="entry name" value="intraflagellar transport protein 88 homolog isoform X1"/>
    <property type="match status" value="1"/>
</dbReference>
<dbReference type="PROSITE" id="PS50005">
    <property type="entry name" value="TPR"/>
    <property type="match status" value="7"/>
</dbReference>
<dbReference type="GO" id="GO:0097730">
    <property type="term" value="C:non-motile cilium"/>
    <property type="evidence" value="ECO:0007669"/>
    <property type="project" value="TreeGrafter"/>
</dbReference>
<dbReference type="GO" id="GO:0005813">
    <property type="term" value="C:centrosome"/>
    <property type="evidence" value="ECO:0007669"/>
    <property type="project" value="UniProtKB-ARBA"/>
</dbReference>
<proteinExistence type="predicted"/>
<evidence type="ECO:0000256" key="12">
    <source>
        <dbReference type="ARBA" id="ARBA00059531"/>
    </source>
</evidence>
<evidence type="ECO:0000256" key="13">
    <source>
        <dbReference type="ARBA" id="ARBA00062040"/>
    </source>
</evidence>
<name>A0A8D0CJ32_SCLFO</name>
<evidence type="ECO:0000256" key="14">
    <source>
        <dbReference type="ARBA" id="ARBA00071484"/>
    </source>
</evidence>
<evidence type="ECO:0000256" key="11">
    <source>
        <dbReference type="ARBA" id="ARBA00023273"/>
    </source>
</evidence>
<evidence type="ECO:0000256" key="8">
    <source>
        <dbReference type="ARBA" id="ARBA00022846"/>
    </source>
</evidence>
<dbReference type="GO" id="GO:1905515">
    <property type="term" value="P:non-motile cilium assembly"/>
    <property type="evidence" value="ECO:0007669"/>
    <property type="project" value="TreeGrafter"/>
</dbReference>
<feature type="repeat" description="TPR" evidence="16">
    <location>
        <begin position="611"/>
        <end position="644"/>
    </location>
</feature>
<dbReference type="PANTHER" id="PTHR44117:SF1">
    <property type="entry name" value="INTRAFLAGELLAR TRANSPORT PROTEIN 88 HOMOLOG"/>
    <property type="match status" value="1"/>
</dbReference>
<gene>
    <name evidence="18" type="primary">IFT88</name>
    <name evidence="18" type="synonym">ift88</name>
</gene>
<reference evidence="18 19" key="1">
    <citation type="submission" date="2019-04" db="EMBL/GenBank/DDBJ databases">
        <authorList>
            <consortium name="Wellcome Sanger Institute Data Sharing"/>
        </authorList>
    </citation>
    <scope>NUCLEOTIDE SEQUENCE [LARGE SCALE GENOMIC DNA]</scope>
</reference>
<evidence type="ECO:0000313" key="18">
    <source>
        <dbReference type="Ensembl" id="ENSSFOP00015070318.1"/>
    </source>
</evidence>
<feature type="repeat" description="TPR" evidence="16">
    <location>
        <begin position="223"/>
        <end position="256"/>
    </location>
</feature>
<keyword evidence="5" id="KW-0677">Repeat</keyword>
<dbReference type="PANTHER" id="PTHR44117">
    <property type="entry name" value="INTRAFLAGELLAR TRANSPORT PROTEIN 88 HOMOLOG"/>
    <property type="match status" value="1"/>
</dbReference>
<reference evidence="18" key="3">
    <citation type="submission" date="2025-09" db="UniProtKB">
        <authorList>
            <consortium name="Ensembl"/>
        </authorList>
    </citation>
    <scope>IDENTIFICATION</scope>
</reference>
<dbReference type="GO" id="GO:0019894">
    <property type="term" value="F:kinesin binding"/>
    <property type="evidence" value="ECO:0007669"/>
    <property type="project" value="TreeGrafter"/>
</dbReference>
<dbReference type="GO" id="GO:0097542">
    <property type="term" value="C:ciliary tip"/>
    <property type="evidence" value="ECO:0007669"/>
    <property type="project" value="UniProtKB-ARBA"/>
</dbReference>
<keyword evidence="6" id="KW-0970">Cilium biogenesis/degradation</keyword>
<evidence type="ECO:0000256" key="9">
    <source>
        <dbReference type="ARBA" id="ARBA00023069"/>
    </source>
</evidence>
<keyword evidence="10" id="KW-0206">Cytoskeleton</keyword>
<dbReference type="GO" id="GO:0005829">
    <property type="term" value="C:cytosol"/>
    <property type="evidence" value="ECO:0007669"/>
    <property type="project" value="UniProtKB-ARBA"/>
</dbReference>
<dbReference type="GO" id="GO:0031514">
    <property type="term" value="C:motile cilium"/>
    <property type="evidence" value="ECO:0007669"/>
    <property type="project" value="UniProtKB-SubCell"/>
</dbReference>
<dbReference type="AlphaFoldDB" id="A0A8D0CJ32"/>
<evidence type="ECO:0000313" key="19">
    <source>
        <dbReference type="Proteomes" id="UP000694397"/>
    </source>
</evidence>
<accession>A0A8D0CJ32</accession>
<keyword evidence="9" id="KW-0969">Cilium</keyword>
<dbReference type="Pfam" id="PF13432">
    <property type="entry name" value="TPR_16"/>
    <property type="match status" value="2"/>
</dbReference>
<dbReference type="GO" id="GO:0042073">
    <property type="term" value="P:intraciliary transport"/>
    <property type="evidence" value="ECO:0007669"/>
    <property type="project" value="TreeGrafter"/>
</dbReference>
<evidence type="ECO:0000256" key="6">
    <source>
        <dbReference type="ARBA" id="ARBA00022794"/>
    </source>
</evidence>
<feature type="repeat" description="TPR" evidence="16">
    <location>
        <begin position="543"/>
        <end position="576"/>
    </location>
</feature>
<evidence type="ECO:0000256" key="10">
    <source>
        <dbReference type="ARBA" id="ARBA00023212"/>
    </source>
</evidence>
<feature type="region of interest" description="Disordered" evidence="17">
    <location>
        <begin position="99"/>
        <end position="123"/>
    </location>
</feature>
<dbReference type="Proteomes" id="UP000694397">
    <property type="component" value="Chromosome 14"/>
</dbReference>
<keyword evidence="4" id="KW-0963">Cytoplasm</keyword>
<dbReference type="SMART" id="SM00028">
    <property type="entry name" value="TPR"/>
    <property type="match status" value="11"/>
</dbReference>
<comment type="function">
    <text evidence="12">Positively regulates primary cilium biogenesis. Also involved in autophagy since it is required for trafficking of ATG16L and the expansion of the autophagic compartment.</text>
</comment>
<reference evidence="18" key="2">
    <citation type="submission" date="2025-08" db="UniProtKB">
        <authorList>
            <consortium name="Ensembl"/>
        </authorList>
    </citation>
    <scope>IDENTIFICATION</scope>
</reference>
<dbReference type="GeneTree" id="ENSGT00390000015473"/>
<feature type="repeat" description="TPR" evidence="16">
    <location>
        <begin position="577"/>
        <end position="610"/>
    </location>
</feature>
<feature type="compositionally biased region" description="Polar residues" evidence="17">
    <location>
        <begin position="763"/>
        <end position="772"/>
    </location>
</feature>
<keyword evidence="7 16" id="KW-0802">TPR repeat</keyword>
<dbReference type="GO" id="GO:0001822">
    <property type="term" value="P:kidney development"/>
    <property type="evidence" value="ECO:0007669"/>
    <property type="project" value="TreeGrafter"/>
</dbReference>
<feature type="repeat" description="TPR" evidence="16">
    <location>
        <begin position="475"/>
        <end position="508"/>
    </location>
</feature>
<feature type="repeat" description="TPR" evidence="16">
    <location>
        <begin position="509"/>
        <end position="542"/>
    </location>
</feature>
<evidence type="ECO:0000256" key="17">
    <source>
        <dbReference type="SAM" id="MobiDB-lite"/>
    </source>
</evidence>
<dbReference type="GO" id="GO:0036064">
    <property type="term" value="C:ciliary basal body"/>
    <property type="evidence" value="ECO:0007669"/>
    <property type="project" value="TreeGrafter"/>
</dbReference>
<feature type="compositionally biased region" description="Basic and acidic residues" evidence="17">
    <location>
        <begin position="785"/>
        <end position="796"/>
    </location>
</feature>
<dbReference type="SUPFAM" id="SSF48452">
    <property type="entry name" value="TPR-like"/>
    <property type="match status" value="2"/>
</dbReference>
<comment type="subunit">
    <text evidence="13">Component of the IFT complex B, at least composed of IFT20, IFT22, IFT25, IFT27, IFT46, IFT52, TRAF3IP1/IFT54, IFT57, IFT74, IFT80, IFT81, and IFT88. Interacts with IFT20, IFT22, IFT25, IFT27, IFT52, TRAF3IP1, IFT74, IFT80 and IFT81. Interacts with IFT172. Interacts with IFT57. Interacts with IFT46. Interacts with IFT70B. Interacts with C2CD3. Interacts with ENTR1 (via N-terminus). Interacts with LRRC56. Interacts with DZIP1. Interacts with CCDC38. Interacts with CCDC146. Interacts with CFAP53.</text>
</comment>
<dbReference type="Gene3D" id="1.25.40.10">
    <property type="entry name" value="Tetratricopeptide repeat domain"/>
    <property type="match status" value="2"/>
</dbReference>
<feature type="repeat" description="TPR" evidence="16">
    <location>
        <begin position="262"/>
        <end position="295"/>
    </location>
</feature>
<comment type="subcellular location">
    <subcellularLocation>
        <location evidence="3">Cell projection</location>
        <location evidence="3">Cilium</location>
        <location evidence="3">Flagellum</location>
    </subcellularLocation>
    <subcellularLocation>
        <location evidence="2">Cytoplasm</location>
        <location evidence="2">Cytoskeleton</location>
        <location evidence="2">Cilium basal body</location>
    </subcellularLocation>
    <subcellularLocation>
        <location evidence="1">Cytoplasm</location>
        <location evidence="1">Cytoskeleton</location>
        <location evidence="1">Microtubule organizing center</location>
        <location evidence="1">Centrosome</location>
        <location evidence="1">Centriole</location>
    </subcellularLocation>
</comment>
<dbReference type="InterPro" id="IPR019734">
    <property type="entry name" value="TPR_rpt"/>
</dbReference>
<dbReference type="GO" id="GO:0030992">
    <property type="term" value="C:intraciliary transport particle B"/>
    <property type="evidence" value="ECO:0007669"/>
    <property type="project" value="UniProtKB-ARBA"/>
</dbReference>
<keyword evidence="19" id="KW-1185">Reference proteome</keyword>
<evidence type="ECO:0000256" key="5">
    <source>
        <dbReference type="ARBA" id="ARBA00022737"/>
    </source>
</evidence>
<dbReference type="GO" id="GO:1902017">
    <property type="term" value="P:regulation of cilium assembly"/>
    <property type="evidence" value="ECO:0007669"/>
    <property type="project" value="UniProtKB-ARBA"/>
</dbReference>
<feature type="region of interest" description="Disordered" evidence="17">
    <location>
        <begin position="758"/>
        <end position="812"/>
    </location>
</feature>
<dbReference type="GO" id="GO:0097546">
    <property type="term" value="C:ciliary base"/>
    <property type="evidence" value="ECO:0007669"/>
    <property type="project" value="TreeGrafter"/>
</dbReference>
<evidence type="ECO:0000256" key="1">
    <source>
        <dbReference type="ARBA" id="ARBA00004114"/>
    </source>
</evidence>
<organism evidence="18 19">
    <name type="scientific">Scleropages formosus</name>
    <name type="common">Asian bonytongue</name>
    <name type="synonym">Osteoglossum formosum</name>
    <dbReference type="NCBI Taxonomy" id="113540"/>
    <lineage>
        <taxon>Eukaryota</taxon>
        <taxon>Metazoa</taxon>
        <taxon>Chordata</taxon>
        <taxon>Craniata</taxon>
        <taxon>Vertebrata</taxon>
        <taxon>Euteleostomi</taxon>
        <taxon>Actinopterygii</taxon>
        <taxon>Neopterygii</taxon>
        <taxon>Teleostei</taxon>
        <taxon>Osteoglossocephala</taxon>
        <taxon>Osteoglossomorpha</taxon>
        <taxon>Osteoglossiformes</taxon>
        <taxon>Osteoglossidae</taxon>
        <taxon>Scleropages</taxon>
    </lineage>
</organism>
<dbReference type="Pfam" id="PF13181">
    <property type="entry name" value="TPR_8"/>
    <property type="match status" value="1"/>
</dbReference>
<protein>
    <recommendedName>
        <fullName evidence="14">Intraflagellar transport protein 88 homolog</fullName>
    </recommendedName>
    <alternativeName>
        <fullName evidence="15">Tetratricopeptide repeat protein 10</fullName>
    </alternativeName>
</protein>
<evidence type="ECO:0000256" key="2">
    <source>
        <dbReference type="ARBA" id="ARBA00004120"/>
    </source>
</evidence>
<dbReference type="FunFam" id="1.25.40.10:FF:000106">
    <property type="entry name" value="Intraflagellar transport 88 homolog (Chlamydomonas)"/>
    <property type="match status" value="1"/>
</dbReference>
<evidence type="ECO:0000256" key="3">
    <source>
        <dbReference type="ARBA" id="ARBA00004230"/>
    </source>
</evidence>
<dbReference type="Pfam" id="PF13424">
    <property type="entry name" value="TPR_12"/>
    <property type="match status" value="2"/>
</dbReference>
<dbReference type="GO" id="GO:0060122">
    <property type="term" value="P:inner ear receptor cell stereocilium organization"/>
    <property type="evidence" value="ECO:0007669"/>
    <property type="project" value="TreeGrafter"/>
</dbReference>
<dbReference type="InterPro" id="IPR011990">
    <property type="entry name" value="TPR-like_helical_dom_sf"/>
</dbReference>
<evidence type="ECO:0000256" key="7">
    <source>
        <dbReference type="ARBA" id="ARBA00022803"/>
    </source>
</evidence>
<evidence type="ECO:0000256" key="16">
    <source>
        <dbReference type="PROSITE-ProRule" id="PRU00339"/>
    </source>
</evidence>
<sequence>MMENVHLADEDDLYSGYDYNPAFDTEVRPPGGAAVEVKGLSVHLLSGVHPGARPASDAFGLRNPMASSLGRPMTGAVQDGAARPMTAVRAAGYSSTMARGSTFDPLGQSKGAAPPLESRNDDTPEEKIKILEKKVNDLIEESCMAQSRGDMQLALDKAKEAGRKERALVRQREQTGTADHINLDLTYSVLFNLATQYANNDMFPEALNTYQVIVKNKMFSNAGRLKVNMGNIYFKQKNYPKAIKFYRMALDQISNAHKEMRIKIMQNIGVVFIRMGQYSDAITSFEHIMSESPNIRTGFNLILCYYAVGDRDKMKKAFQKLISVPLGIDDEEKYIPPNDDPHTNLVLEAIKNDQLHQMERERKALAEKFIMTSAKLIAPAIESSFAAGFDWCVEMVKSSPYVELANDLEINKAITYLRQRDFNQAVETLKMFEKKDSRVKSAASTNLSFLYFLEKDYEQADRYADLAMMADRYNPAALVNKGNTLWVRGDHEKAAEFYKEALRNDASCTEGLYNLGLTYKRLGRPEEALDCFLKLHAILRNSAQVMYQLASLYEMLEDPTQAIEWLMQLISVTPTDPRVLAKLGELYDSEGDKSQAFQYYCESFRYSPSSIEVIEWLGAYYIDTQFCEKAIQYFERATLIQPTQVKWHLMVASCYRRSGNYQKALDTYKDIHRKFPENIECLRFLVRLCTDMDLKEVQDYATKLKKVEKMKEMREQVRSFRSPPGGRSVFCCSCDSGQSSHGTSAKGERLSAKLRALPGSNEPYETSRQQVLDASYVDPLGPQLERPKTAARKRNEDDEFADEELGDDLLPE</sequence>
<feature type="compositionally biased region" description="Acidic residues" evidence="17">
    <location>
        <begin position="797"/>
        <end position="812"/>
    </location>
</feature>
<evidence type="ECO:0000256" key="15">
    <source>
        <dbReference type="ARBA" id="ARBA00081144"/>
    </source>
</evidence>
<evidence type="ECO:0000256" key="4">
    <source>
        <dbReference type="ARBA" id="ARBA00022490"/>
    </source>
</evidence>
<dbReference type="Ensembl" id="ENSSFOT00015042706.1">
    <property type="protein sequence ID" value="ENSSFOP00015070318.1"/>
    <property type="gene ID" value="ENSSFOG00015001101.2"/>
</dbReference>
<keyword evidence="8" id="KW-0282">Flagellum</keyword>
<dbReference type="GO" id="GO:0005814">
    <property type="term" value="C:centriole"/>
    <property type="evidence" value="ECO:0007669"/>
    <property type="project" value="UniProtKB-SubCell"/>
</dbReference>
<keyword evidence="11" id="KW-0966">Cell projection</keyword>